<name>A0A4Y9XME1_9AGAM</name>
<dbReference type="Proteomes" id="UP000298327">
    <property type="component" value="Unassembled WGS sequence"/>
</dbReference>
<gene>
    <name evidence="2" type="ORF">EVG20_g11088</name>
</gene>
<keyword evidence="3" id="KW-1185">Reference proteome</keyword>
<proteinExistence type="predicted"/>
<dbReference type="EMBL" id="SEOQ01001569">
    <property type="protein sequence ID" value="TFY51250.1"/>
    <property type="molecule type" value="Genomic_DNA"/>
</dbReference>
<comment type="caution">
    <text evidence="2">The sequence shown here is derived from an EMBL/GenBank/DDBJ whole genome shotgun (WGS) entry which is preliminary data.</text>
</comment>
<evidence type="ECO:0000256" key="1">
    <source>
        <dbReference type="SAM" id="MobiDB-lite"/>
    </source>
</evidence>
<feature type="region of interest" description="Disordered" evidence="1">
    <location>
        <begin position="233"/>
        <end position="264"/>
    </location>
</feature>
<organism evidence="2 3">
    <name type="scientific">Dentipellis fragilis</name>
    <dbReference type="NCBI Taxonomy" id="205917"/>
    <lineage>
        <taxon>Eukaryota</taxon>
        <taxon>Fungi</taxon>
        <taxon>Dikarya</taxon>
        <taxon>Basidiomycota</taxon>
        <taxon>Agaricomycotina</taxon>
        <taxon>Agaricomycetes</taxon>
        <taxon>Russulales</taxon>
        <taxon>Hericiaceae</taxon>
        <taxon>Dentipellis</taxon>
    </lineage>
</organism>
<accession>A0A4Y9XME1</accession>
<reference evidence="2 3" key="1">
    <citation type="submission" date="2019-02" db="EMBL/GenBank/DDBJ databases">
        <title>Genome sequencing of the rare red list fungi Dentipellis fragilis.</title>
        <authorList>
            <person name="Buettner E."/>
            <person name="Kellner H."/>
        </authorList>
    </citation>
    <scope>NUCLEOTIDE SEQUENCE [LARGE SCALE GENOMIC DNA]</scope>
    <source>
        <strain evidence="2 3">DSM 105465</strain>
    </source>
</reference>
<evidence type="ECO:0000313" key="2">
    <source>
        <dbReference type="EMBL" id="TFY51250.1"/>
    </source>
</evidence>
<dbReference type="AlphaFoldDB" id="A0A4Y9XME1"/>
<feature type="region of interest" description="Disordered" evidence="1">
    <location>
        <begin position="65"/>
        <end position="94"/>
    </location>
</feature>
<protein>
    <submittedName>
        <fullName evidence="2">Uncharacterized protein</fullName>
    </submittedName>
</protein>
<sequence length="410" mass="45739">MEDSHRTRKLHEPVHYAQSTTMTAGRTVVRSGIAIQIRITATGTRSHGSRTAQSYACAAVPANNGRLRSIDPRPRSYIDVPSQPEYPSHAPPHASRQYHSRIQCRVAGHVNPRCILCSLEAHRDHDTVHDRTRTQPPCQYRVRIIADASGRCRCPWPWSPSLPPPPALPNLRLRRVFHFSVSISASIFPIENPKFQQPEPRTECDDMLFAFCFGSLRRVRTYVSASRVPIPDSRVNSDAGNGMPHAHLSSGTGTTNRRRSPARRHHVSMTMTTQQHNTTAQISLSPALSEPLRIAVLRRPGTSAVSLAAAHAHLLLGFALSPDPAFRLPSPSPSGLLYPSESLRSESPRHCQPALVPYYTVYLTLLRPAPRVPLGPRQQTRLSMSIRSPRWRLCSTFMLMLEPSFLMLDA</sequence>
<evidence type="ECO:0000313" key="3">
    <source>
        <dbReference type="Proteomes" id="UP000298327"/>
    </source>
</evidence>